<organism evidence="2">
    <name type="scientific">Ananas comosus var. bracteatus</name>
    <name type="common">red pineapple</name>
    <dbReference type="NCBI Taxonomy" id="296719"/>
    <lineage>
        <taxon>Eukaryota</taxon>
        <taxon>Viridiplantae</taxon>
        <taxon>Streptophyta</taxon>
        <taxon>Embryophyta</taxon>
        <taxon>Tracheophyta</taxon>
        <taxon>Spermatophyta</taxon>
        <taxon>Magnoliopsida</taxon>
        <taxon>Liliopsida</taxon>
        <taxon>Poales</taxon>
        <taxon>Bromeliaceae</taxon>
        <taxon>Bromelioideae</taxon>
        <taxon>Ananas</taxon>
    </lineage>
</organism>
<dbReference type="SUPFAM" id="SSF52540">
    <property type="entry name" value="P-loop containing nucleoside triphosphate hydrolases"/>
    <property type="match status" value="1"/>
</dbReference>
<dbReference type="Gene3D" id="3.40.50.300">
    <property type="entry name" value="P-loop containing nucleotide triphosphate hydrolases"/>
    <property type="match status" value="1"/>
</dbReference>
<reference evidence="2" key="1">
    <citation type="submission" date="2020-07" db="EMBL/GenBank/DDBJ databases">
        <authorList>
            <person name="Lin J."/>
        </authorList>
    </citation>
    <scope>NUCLEOTIDE SEQUENCE</scope>
</reference>
<evidence type="ECO:0000256" key="1">
    <source>
        <dbReference type="SAM" id="MobiDB-lite"/>
    </source>
</evidence>
<evidence type="ECO:0000313" key="2">
    <source>
        <dbReference type="EMBL" id="CAD1821471.1"/>
    </source>
</evidence>
<feature type="region of interest" description="Disordered" evidence="1">
    <location>
        <begin position="1"/>
        <end position="31"/>
    </location>
</feature>
<proteinExistence type="predicted"/>
<feature type="region of interest" description="Disordered" evidence="1">
    <location>
        <begin position="44"/>
        <end position="69"/>
    </location>
</feature>
<accession>A0A6V7NS96</accession>
<dbReference type="AlphaFoldDB" id="A0A6V7NS96"/>
<dbReference type="InterPro" id="IPR027417">
    <property type="entry name" value="P-loop_NTPase"/>
</dbReference>
<gene>
    <name evidence="2" type="ORF">CB5_LOCUS4682</name>
</gene>
<feature type="compositionally biased region" description="Basic residues" evidence="1">
    <location>
        <begin position="18"/>
        <end position="27"/>
    </location>
</feature>
<name>A0A6V7NS96_ANACO</name>
<protein>
    <submittedName>
        <fullName evidence="2">Uncharacterized protein</fullName>
    </submittedName>
</protein>
<dbReference type="EMBL" id="LR862141">
    <property type="protein sequence ID" value="CAD1821471.1"/>
    <property type="molecule type" value="Genomic_DNA"/>
</dbReference>
<sequence length="176" mass="18276">MECGGHAQVQGANERLLRGRSGRHAGVRHHEAGDVRACGAVGGRAARAHRQLHRGDAGGQQGQPGGPRVVPTEDAVAFAEEQGLFISEASALSGENVGRAFLRLLEEIFAVVSRMLKIRSNSQGAGAGRGQEGHERGINGDGVATVLQGTKVSVLSEASLMETSAMKRATQCGCSL</sequence>